<evidence type="ECO:0000313" key="2">
    <source>
        <dbReference type="EMBL" id="CAF1221728.1"/>
    </source>
</evidence>
<organism evidence="2 5">
    <name type="scientific">Adineta steineri</name>
    <dbReference type="NCBI Taxonomy" id="433720"/>
    <lineage>
        <taxon>Eukaryota</taxon>
        <taxon>Metazoa</taxon>
        <taxon>Spiralia</taxon>
        <taxon>Gnathifera</taxon>
        <taxon>Rotifera</taxon>
        <taxon>Eurotatoria</taxon>
        <taxon>Bdelloidea</taxon>
        <taxon>Adinetida</taxon>
        <taxon>Adinetidae</taxon>
        <taxon>Adineta</taxon>
    </lineage>
</organism>
<reference evidence="2" key="1">
    <citation type="submission" date="2021-02" db="EMBL/GenBank/DDBJ databases">
        <authorList>
            <person name="Nowell W R."/>
        </authorList>
    </citation>
    <scope>NUCLEOTIDE SEQUENCE</scope>
</reference>
<protein>
    <submittedName>
        <fullName evidence="2">Uncharacterized protein</fullName>
    </submittedName>
</protein>
<dbReference type="AlphaFoldDB" id="A0A814XWJ5"/>
<dbReference type="EMBL" id="CAJNOM010000686">
    <property type="protein sequence ID" value="CAF1541665.1"/>
    <property type="molecule type" value="Genomic_DNA"/>
</dbReference>
<dbReference type="OrthoDB" id="10025823at2759"/>
<evidence type="ECO:0000313" key="5">
    <source>
        <dbReference type="Proteomes" id="UP000663877"/>
    </source>
</evidence>
<evidence type="ECO:0000256" key="1">
    <source>
        <dbReference type="SAM" id="MobiDB-lite"/>
    </source>
</evidence>
<sequence length="151" mass="17771">MTRIISTDDMANVRHSLAEAGIYFDKLYINQAYFNSNFTIQTSNNKPKKSHTSFWHKLLCGKDKKQSSTASTQTALTVRDDSESIPAPVNRRQRMVPTENIYDRRRYRPMNREYTHNSNQQSMRRRRSSFISRAAQIQRQKQMNDESEFAV</sequence>
<name>A0A814XWJ5_9BILA</name>
<feature type="region of interest" description="Disordered" evidence="1">
    <location>
        <begin position="63"/>
        <end position="130"/>
    </location>
</feature>
<dbReference type="Proteomes" id="UP000663832">
    <property type="component" value="Unassembled WGS sequence"/>
</dbReference>
<proteinExistence type="predicted"/>
<comment type="caution">
    <text evidence="2">The sequence shown here is derived from an EMBL/GenBank/DDBJ whole genome shotgun (WGS) entry which is preliminary data.</text>
</comment>
<evidence type="ECO:0000313" key="3">
    <source>
        <dbReference type="EMBL" id="CAF1541665.1"/>
    </source>
</evidence>
<dbReference type="Proteomes" id="UP000663877">
    <property type="component" value="Unassembled WGS sequence"/>
</dbReference>
<evidence type="ECO:0000313" key="4">
    <source>
        <dbReference type="Proteomes" id="UP000663832"/>
    </source>
</evidence>
<accession>A0A814XWJ5</accession>
<keyword evidence="4" id="KW-1185">Reference proteome</keyword>
<dbReference type="EMBL" id="CAJNOI010000275">
    <property type="protein sequence ID" value="CAF1221728.1"/>
    <property type="molecule type" value="Genomic_DNA"/>
</dbReference>
<gene>
    <name evidence="2" type="ORF">BJG266_LOCUS28020</name>
    <name evidence="3" type="ORF">QVE165_LOCUS46369</name>
</gene>